<evidence type="ECO:0000256" key="1">
    <source>
        <dbReference type="SAM" id="Phobius"/>
    </source>
</evidence>
<protein>
    <recommendedName>
        <fullName evidence="4">MG2 domain-containing protein</fullName>
    </recommendedName>
</protein>
<feature type="transmembrane region" description="Helical" evidence="1">
    <location>
        <begin position="12"/>
        <end position="31"/>
    </location>
</feature>
<reference evidence="2 3" key="1">
    <citation type="submission" date="2020-09" db="EMBL/GenBank/DDBJ databases">
        <title>Genome sequencing and assembly of Pontibacter sp.</title>
        <authorList>
            <person name="Chhetri G."/>
        </authorList>
    </citation>
    <scope>NUCLEOTIDE SEQUENCE [LARGE SCALE GENOMIC DNA]</scope>
    <source>
        <strain evidence="2 3">JH31</strain>
    </source>
</reference>
<name>A0ABR7XKF2_9BACT</name>
<gene>
    <name evidence="2" type="ORF">H9Q13_16505</name>
</gene>
<dbReference type="RefSeq" id="WP_191184896.1">
    <property type="nucleotide sequence ID" value="NZ_JACXAJ010000010.1"/>
</dbReference>
<sequence length="816" mass="92480">MNERTQNMRQSAQFLKICIGTVLGLVLGISVNNNTLAQSKSAASVVQRLQQHRQKSLQEKLYLHLDRQVYVCGDDMWFKVYSVDGTLHQPLDISKVAYIELLREGQKPVLQAKVMLSEGTGKGAFQLPATLESGSYTVRAYTSWMKNFSSGFFFEQPVTIINTFEQLPSAGDKKANDYKVQFFPEGGNLLAGVNSKVAFKITNGQTGKGAALRGEVRDEAGSHVADLKPYRFGMGHFVFTPEAGKRYTASILLPGGQRLAQPFPQVHEQGYNLQMEEMADNRLKIDVKAVGHLGEAVYLLGHARQQIVVSENTILLEGKATIVLDKASLADGINHFTVFDAAGMPVCERLFFKQPSRQYQLSLQAAKARYNLREQVTLDLLADATYGTATASNLSMAVYRLDSLQHAPERMIDSYIWLESDLKGVVESPSYYFSESGRLDLQAMDNLMLTHGWSRFKWDAVLQNEQNPLPFVPEYHGHLLRAKVTHKGSGLPAQGITTYLASPGSPIRFYNAVSNENGVALFEVKDYFGSRDMVLQTDFNKDSTYHFELLNPFSEQYSRTNQPTFNLSHSWLGNVAERHVQVQLQHAYHGEKNNNFRSPVKDTTAFYGEVSEQYYLDSYKRFKVMEEVMREYVQGVQVRTRGRRFHFMVLNRPHKELFRQNPMVLLDGVPVFSIDKIMAFDPLKVNKLEVIARRFYHGPLEYEGLVSYQTYTGDLAGFELDPRALMQTYEGLQLEREFYAPAYDTEKQRQSRLADFRNLLHWAPQIKLTADKAEQIRFYTSEQTGAYLVVVQGITTDGQPFSKMLTFDVEGTVAKK</sequence>
<evidence type="ECO:0008006" key="4">
    <source>
        <dbReference type="Google" id="ProtNLM"/>
    </source>
</evidence>
<keyword evidence="1" id="KW-1133">Transmembrane helix</keyword>
<dbReference type="Proteomes" id="UP000625551">
    <property type="component" value="Unassembled WGS sequence"/>
</dbReference>
<comment type="caution">
    <text evidence="2">The sequence shown here is derived from an EMBL/GenBank/DDBJ whole genome shotgun (WGS) entry which is preliminary data.</text>
</comment>
<dbReference type="Gene3D" id="2.60.40.1930">
    <property type="match status" value="1"/>
</dbReference>
<evidence type="ECO:0000313" key="3">
    <source>
        <dbReference type="Proteomes" id="UP000625551"/>
    </source>
</evidence>
<evidence type="ECO:0000313" key="2">
    <source>
        <dbReference type="EMBL" id="MBD1398777.1"/>
    </source>
</evidence>
<organism evidence="2 3">
    <name type="scientific">Pontibacter aquaedesilientis</name>
    <dbReference type="NCBI Taxonomy" id="2766980"/>
    <lineage>
        <taxon>Bacteria</taxon>
        <taxon>Pseudomonadati</taxon>
        <taxon>Bacteroidota</taxon>
        <taxon>Cytophagia</taxon>
        <taxon>Cytophagales</taxon>
        <taxon>Hymenobacteraceae</taxon>
        <taxon>Pontibacter</taxon>
    </lineage>
</organism>
<keyword evidence="1" id="KW-0812">Transmembrane</keyword>
<accession>A0ABR7XKF2</accession>
<keyword evidence="3" id="KW-1185">Reference proteome</keyword>
<dbReference type="EMBL" id="JACXAJ010000010">
    <property type="protein sequence ID" value="MBD1398777.1"/>
    <property type="molecule type" value="Genomic_DNA"/>
</dbReference>
<proteinExistence type="predicted"/>
<keyword evidence="1" id="KW-0472">Membrane</keyword>